<evidence type="ECO:0000259" key="4">
    <source>
        <dbReference type="PROSITE" id="PS50883"/>
    </source>
</evidence>
<feature type="domain" description="Response regulatory" evidence="1">
    <location>
        <begin position="11"/>
        <end position="129"/>
    </location>
</feature>
<feature type="domain" description="PAC" evidence="3">
    <location>
        <begin position="348"/>
        <end position="400"/>
    </location>
</feature>
<dbReference type="AlphaFoldDB" id="A0A3B1DSV0"/>
<dbReference type="FunFam" id="3.30.70.270:FF:000001">
    <property type="entry name" value="Diguanylate cyclase domain protein"/>
    <property type="match status" value="1"/>
</dbReference>
<dbReference type="InterPro" id="IPR000700">
    <property type="entry name" value="PAS-assoc_C"/>
</dbReference>
<dbReference type="PANTHER" id="PTHR44757">
    <property type="entry name" value="DIGUANYLATE CYCLASE DGCP"/>
    <property type="match status" value="1"/>
</dbReference>
<name>A0A3B1DSV0_9ZZZZ</name>
<dbReference type="PROSITE" id="PS50887">
    <property type="entry name" value="GGDEF"/>
    <property type="match status" value="1"/>
</dbReference>
<dbReference type="PROSITE" id="PS50113">
    <property type="entry name" value="PAC"/>
    <property type="match status" value="2"/>
</dbReference>
<dbReference type="Pfam" id="PF13426">
    <property type="entry name" value="PAS_9"/>
    <property type="match status" value="1"/>
</dbReference>
<dbReference type="CDD" id="cd00156">
    <property type="entry name" value="REC"/>
    <property type="match status" value="1"/>
</dbReference>
<accession>A0A3B1DSV0</accession>
<dbReference type="PROSITE" id="PS50112">
    <property type="entry name" value="PAS"/>
    <property type="match status" value="1"/>
</dbReference>
<feature type="domain" description="GGDEF" evidence="5">
    <location>
        <begin position="432"/>
        <end position="565"/>
    </location>
</feature>
<dbReference type="PROSITE" id="PS50883">
    <property type="entry name" value="EAL"/>
    <property type="match status" value="1"/>
</dbReference>
<dbReference type="SUPFAM" id="SSF55073">
    <property type="entry name" value="Nucleotide cyclase"/>
    <property type="match status" value="1"/>
</dbReference>
<evidence type="ECO:0000313" key="6">
    <source>
        <dbReference type="EMBL" id="VAX31707.1"/>
    </source>
</evidence>
<dbReference type="InterPro" id="IPR029787">
    <property type="entry name" value="Nucleotide_cyclase"/>
</dbReference>
<dbReference type="Pfam" id="PF00072">
    <property type="entry name" value="Response_reg"/>
    <property type="match status" value="1"/>
</dbReference>
<dbReference type="SMART" id="SM00086">
    <property type="entry name" value="PAC"/>
    <property type="match status" value="2"/>
</dbReference>
<dbReference type="SMART" id="SM00267">
    <property type="entry name" value="GGDEF"/>
    <property type="match status" value="1"/>
</dbReference>
<reference evidence="6" key="1">
    <citation type="submission" date="2018-06" db="EMBL/GenBank/DDBJ databases">
        <authorList>
            <person name="Zhirakovskaya E."/>
        </authorList>
    </citation>
    <scope>NUCLEOTIDE SEQUENCE</scope>
</reference>
<dbReference type="SUPFAM" id="SSF52172">
    <property type="entry name" value="CheY-like"/>
    <property type="match status" value="1"/>
</dbReference>
<dbReference type="InterPro" id="IPR001789">
    <property type="entry name" value="Sig_transdc_resp-reg_receiver"/>
</dbReference>
<dbReference type="SMART" id="SM00448">
    <property type="entry name" value="REC"/>
    <property type="match status" value="1"/>
</dbReference>
<dbReference type="CDD" id="cd01948">
    <property type="entry name" value="EAL"/>
    <property type="match status" value="1"/>
</dbReference>
<protein>
    <submittedName>
        <fullName evidence="6">Diguanylate cyclase/phosphodiesterase (GGDEF &amp; EAL domains) with PAS/PAC sensor(S)</fullName>
    </submittedName>
</protein>
<dbReference type="InterPro" id="IPR000160">
    <property type="entry name" value="GGDEF_dom"/>
</dbReference>
<dbReference type="InterPro" id="IPR013655">
    <property type="entry name" value="PAS_fold_3"/>
</dbReference>
<feature type="domain" description="PAS" evidence="2">
    <location>
        <begin position="275"/>
        <end position="321"/>
    </location>
</feature>
<dbReference type="Pfam" id="PF08447">
    <property type="entry name" value="PAS_3"/>
    <property type="match status" value="1"/>
</dbReference>
<dbReference type="InterPro" id="IPR035919">
    <property type="entry name" value="EAL_sf"/>
</dbReference>
<dbReference type="Gene3D" id="3.20.20.450">
    <property type="entry name" value="EAL domain"/>
    <property type="match status" value="1"/>
</dbReference>
<gene>
    <name evidence="6" type="ORF">MNBD_NITROSPIRAE01-2010</name>
</gene>
<dbReference type="InterPro" id="IPR043128">
    <property type="entry name" value="Rev_trsase/Diguanyl_cyclase"/>
</dbReference>
<dbReference type="Gene3D" id="2.10.70.100">
    <property type="match status" value="1"/>
</dbReference>
<dbReference type="SUPFAM" id="SSF55785">
    <property type="entry name" value="PYP-like sensor domain (PAS domain)"/>
    <property type="match status" value="2"/>
</dbReference>
<evidence type="ECO:0000259" key="2">
    <source>
        <dbReference type="PROSITE" id="PS50112"/>
    </source>
</evidence>
<sequence length="841" mass="95558">MRSDKNKRTIRILLVEDNKHDWISFERAFHKSHLSCEITVCKHAEDAIQILEDNPEAFDVMVTDHGLPGISGLHLCEKLIDRKTPIPLVLLTGAGNEETAVKALKMGIDEYVIKDTSSHYSELLPYTLENVLKKHLEKQRRIHTEEALRNSEQSLAEAQEISGIGSWTWEILSGRHAWSAQTYKLLGFKPNEVSPSFEGMLAVIHEEHRDIFREANDDAILTKTSYDIELHMLVENQVKRIVRAQGKAYLDHSGDAYKISGTLQDITDRKRISETLTLSAKVIENIVEGVMITDCHAVIQSVNPAFSEITGYSTKEVVGKNPSMLRSGKHDKTFYETMWSVLLEKGRWEGEIWNRRKNGEVYPERLTITEIRDSSERVTQYAAVFYDITEIKQNEMKIEYKAYHDALTGLPNRQLFYDRLRQTIKHAKRANTIFALLYIDLDDFKIINDSKGHSFGDLFLKELARRLQIGARSEDTVSRLGGDEFTIILDKLQEEEEAALVASRIVKSISKPFVHRNEVIYASVSIGIALYPDNGNSTEVLLKNADIAMYHAKETGKNNFHFFTKSLNEKILKQVALEKALRKGMDNAVLKTYYQPIVRLQDRHIAGMEALVRWPQGNGHFISPAEFIPLAEEKGMIVEIDKLMIKNVCTFIQKMNTIATKNTQDIRVAINISAVDFEHLDLCKYLTTLVEKYGLSSKNIGIEITESAIIRNIRATVRHLKRLRSHGFKISIDDFGTGYSSLNYLARLPIDILKIDGSFVKGLPGNKNNNAIAKGIIYMAHEMGIEVIAEGVETEEQLDFLREIGCDFVQGYIFSRPLEAKKIAALLIKGKPLNYKGLELF</sequence>
<evidence type="ECO:0000259" key="1">
    <source>
        <dbReference type="PROSITE" id="PS50110"/>
    </source>
</evidence>
<organism evidence="6">
    <name type="scientific">hydrothermal vent metagenome</name>
    <dbReference type="NCBI Taxonomy" id="652676"/>
    <lineage>
        <taxon>unclassified sequences</taxon>
        <taxon>metagenomes</taxon>
        <taxon>ecological metagenomes</taxon>
    </lineage>
</organism>
<dbReference type="CDD" id="cd00130">
    <property type="entry name" value="PAS"/>
    <property type="match status" value="2"/>
</dbReference>
<dbReference type="Pfam" id="PF00563">
    <property type="entry name" value="EAL"/>
    <property type="match status" value="1"/>
</dbReference>
<dbReference type="EMBL" id="UOGF01000077">
    <property type="protein sequence ID" value="VAX31707.1"/>
    <property type="molecule type" value="Genomic_DNA"/>
</dbReference>
<dbReference type="InterPro" id="IPR052155">
    <property type="entry name" value="Biofilm_reg_signaling"/>
</dbReference>
<dbReference type="CDD" id="cd01949">
    <property type="entry name" value="GGDEF"/>
    <property type="match status" value="1"/>
</dbReference>
<dbReference type="Gene3D" id="3.40.50.2300">
    <property type="match status" value="1"/>
</dbReference>
<dbReference type="InterPro" id="IPR035965">
    <property type="entry name" value="PAS-like_dom_sf"/>
</dbReference>
<feature type="domain" description="EAL" evidence="4">
    <location>
        <begin position="574"/>
        <end position="831"/>
    </location>
</feature>
<dbReference type="SMART" id="SM00091">
    <property type="entry name" value="PAS"/>
    <property type="match status" value="2"/>
</dbReference>
<dbReference type="SMART" id="SM00052">
    <property type="entry name" value="EAL"/>
    <property type="match status" value="1"/>
</dbReference>
<evidence type="ECO:0000259" key="3">
    <source>
        <dbReference type="PROSITE" id="PS50113"/>
    </source>
</evidence>
<dbReference type="InterPro" id="IPR001610">
    <property type="entry name" value="PAC"/>
</dbReference>
<dbReference type="Gene3D" id="3.30.70.270">
    <property type="match status" value="1"/>
</dbReference>
<dbReference type="NCBIfam" id="TIGR00229">
    <property type="entry name" value="sensory_box"/>
    <property type="match status" value="1"/>
</dbReference>
<dbReference type="PROSITE" id="PS50110">
    <property type="entry name" value="RESPONSE_REGULATORY"/>
    <property type="match status" value="1"/>
</dbReference>
<dbReference type="GO" id="GO:0000160">
    <property type="term" value="P:phosphorelay signal transduction system"/>
    <property type="evidence" value="ECO:0007669"/>
    <property type="project" value="InterPro"/>
</dbReference>
<feature type="domain" description="PAC" evidence="3">
    <location>
        <begin position="226"/>
        <end position="278"/>
    </location>
</feature>
<dbReference type="InterPro" id="IPR011006">
    <property type="entry name" value="CheY-like_superfamily"/>
</dbReference>
<dbReference type="Gene3D" id="3.30.450.20">
    <property type="entry name" value="PAS domain"/>
    <property type="match status" value="2"/>
</dbReference>
<proteinExistence type="predicted"/>
<evidence type="ECO:0000259" key="5">
    <source>
        <dbReference type="PROSITE" id="PS50887"/>
    </source>
</evidence>
<dbReference type="InterPro" id="IPR000014">
    <property type="entry name" value="PAS"/>
</dbReference>
<dbReference type="Pfam" id="PF00990">
    <property type="entry name" value="GGDEF"/>
    <property type="match status" value="1"/>
</dbReference>
<dbReference type="NCBIfam" id="TIGR00254">
    <property type="entry name" value="GGDEF"/>
    <property type="match status" value="1"/>
</dbReference>
<dbReference type="InterPro" id="IPR001633">
    <property type="entry name" value="EAL_dom"/>
</dbReference>
<dbReference type="PANTHER" id="PTHR44757:SF2">
    <property type="entry name" value="BIOFILM ARCHITECTURE MAINTENANCE PROTEIN MBAA"/>
    <property type="match status" value="1"/>
</dbReference>
<dbReference type="SUPFAM" id="SSF141868">
    <property type="entry name" value="EAL domain-like"/>
    <property type="match status" value="1"/>
</dbReference>